<proteinExistence type="predicted"/>
<keyword evidence="2" id="KW-1185">Reference proteome</keyword>
<dbReference type="EMBL" id="CP136896">
    <property type="protein sequence ID" value="WOL13705.1"/>
    <property type="molecule type" value="Genomic_DNA"/>
</dbReference>
<gene>
    <name evidence="1" type="ORF">Cni_G22482</name>
</gene>
<organism evidence="1 2">
    <name type="scientific">Canna indica</name>
    <name type="common">Indian-shot</name>
    <dbReference type="NCBI Taxonomy" id="4628"/>
    <lineage>
        <taxon>Eukaryota</taxon>
        <taxon>Viridiplantae</taxon>
        <taxon>Streptophyta</taxon>
        <taxon>Embryophyta</taxon>
        <taxon>Tracheophyta</taxon>
        <taxon>Spermatophyta</taxon>
        <taxon>Magnoliopsida</taxon>
        <taxon>Liliopsida</taxon>
        <taxon>Zingiberales</taxon>
        <taxon>Cannaceae</taxon>
        <taxon>Canna</taxon>
    </lineage>
</organism>
<accession>A0AAQ3KS81</accession>
<evidence type="ECO:0000313" key="1">
    <source>
        <dbReference type="EMBL" id="WOL13705.1"/>
    </source>
</evidence>
<dbReference type="PANTHER" id="PTHR33116:SF78">
    <property type="entry name" value="OS12G0587133 PROTEIN"/>
    <property type="match status" value="1"/>
</dbReference>
<reference evidence="1 2" key="1">
    <citation type="submission" date="2023-10" db="EMBL/GenBank/DDBJ databases">
        <title>Chromosome-scale genome assembly provides insights into flower coloration mechanisms of Canna indica.</title>
        <authorList>
            <person name="Li C."/>
        </authorList>
    </citation>
    <scope>NUCLEOTIDE SEQUENCE [LARGE SCALE GENOMIC DNA]</scope>
    <source>
        <tissue evidence="1">Flower</tissue>
    </source>
</reference>
<protein>
    <submittedName>
        <fullName evidence="1">Ribonuclease H protein</fullName>
    </submittedName>
</protein>
<dbReference type="Proteomes" id="UP001327560">
    <property type="component" value="Chromosome 7"/>
</dbReference>
<dbReference type="PANTHER" id="PTHR33116">
    <property type="entry name" value="REVERSE TRANSCRIPTASE ZINC-BINDING DOMAIN-CONTAINING PROTEIN-RELATED-RELATED"/>
    <property type="match status" value="1"/>
</dbReference>
<sequence length="392" mass="44231">MNKINSIISNFFWGSSSDHKKMHLISWDNITVLKANSGLGIHNIYLQSLSLNVKRVAAYLNNRDNLWLHLVKHKYPKLSIANAEPPPSYSWSWRLFVKAFNKLSIGFQSIIRFGNNTSLMHDPWLLDLPFNRKATFINIHLINDALKGFLLGRSRSPSRRSIEWVSSADVGNVLSSLRCGSISDELGVNGRNRRNRANGSSNKVRISLDEVEEVFEADRVEELKEEMELVGVSITENLKELHINENPDEMGVSSPVIQNSGNLEENLATTNSVIKNLELKDCDSGLSSEELSSLAGLYKKANEIRSQICQKWSSLAKVISSGTNTKIFDDPWCFDIPIAYNPTYVNISMFELDLCVADLMDNNNWDLDMLNNLFDSDLPLSVFGINLGFNRD</sequence>
<evidence type="ECO:0000313" key="2">
    <source>
        <dbReference type="Proteomes" id="UP001327560"/>
    </source>
</evidence>
<dbReference type="AlphaFoldDB" id="A0AAQ3KS81"/>
<name>A0AAQ3KS81_9LILI</name>